<reference evidence="11" key="1">
    <citation type="submission" date="2021-01" db="UniProtKB">
        <authorList>
            <consortium name="EnsemblMetazoa"/>
        </authorList>
    </citation>
    <scope>IDENTIFICATION</scope>
</reference>
<comment type="similarity">
    <text evidence="8">Belongs to the G-protein coupled receptor 1 family.</text>
</comment>
<dbReference type="PROSITE" id="PS00237">
    <property type="entry name" value="G_PROTEIN_RECEP_F1_1"/>
    <property type="match status" value="1"/>
</dbReference>
<dbReference type="AlphaFoldDB" id="A0A7M5VC68"/>
<evidence type="ECO:0000256" key="9">
    <source>
        <dbReference type="SAM" id="Phobius"/>
    </source>
</evidence>
<evidence type="ECO:0000256" key="1">
    <source>
        <dbReference type="ARBA" id="ARBA00004141"/>
    </source>
</evidence>
<sequence length="531" mass="60296">TSLATRLFQHNGCYANQLQNSLKMTRTSASKYTTQLLWFLLLSTFTFAESTLPVLCHRAGITNSTCQCQDFIVNQNNVTASLCTILHTNSHSSTLNITSLESTHLLPGLAINYCSFFNMTQSECNCRSVRIISRNKVLDNCRTPRTTELPVTAHLIRDVYDLCDLFGIAHQNCSCDLFTGTDVCSFVKPKVVRRINMHDYQRVYAIFAAVTAFVGIFGNSLVICVSESSRKRKTGNLNKLIRLLAFYDLIFAIFQFVNVVPKFWTPKWLYGPFLCSLFKSVESISAMLAVGVILAISIERYLKLFHPNFDITPIKLHSFLAVNFIFATAGISPLLAHFQLDEELQICKIQWPLAHSEGTVYQGVTFILYYVIPIILIGALYTKIIRYLNRLNARPIIRTASDLVYQVSHQKENKRIINSMVSVVFVFILFVFPKHIVTLYFNIKGWSNYVSGKDLSVDAYFALMYLAYIPYLFHICANPLIYSITDSRWRHEFKKLVMTVKAGGRKATGKFTKNQHSSIDLTNLTSVDHGV</sequence>
<dbReference type="Pfam" id="PF00001">
    <property type="entry name" value="7tm_1"/>
    <property type="match status" value="1"/>
</dbReference>
<organism evidence="11 12">
    <name type="scientific">Clytia hemisphaerica</name>
    <dbReference type="NCBI Taxonomy" id="252671"/>
    <lineage>
        <taxon>Eukaryota</taxon>
        <taxon>Metazoa</taxon>
        <taxon>Cnidaria</taxon>
        <taxon>Hydrozoa</taxon>
        <taxon>Hydroidolina</taxon>
        <taxon>Leptothecata</taxon>
        <taxon>Obeliida</taxon>
        <taxon>Clytiidae</taxon>
        <taxon>Clytia</taxon>
    </lineage>
</organism>
<dbReference type="InterPro" id="IPR017452">
    <property type="entry name" value="GPCR_Rhodpsn_7TM"/>
</dbReference>
<keyword evidence="4 8" id="KW-0297">G-protein coupled receptor</keyword>
<evidence type="ECO:0000256" key="2">
    <source>
        <dbReference type="ARBA" id="ARBA00022692"/>
    </source>
</evidence>
<feature type="transmembrane region" description="Helical" evidence="9">
    <location>
        <begin position="360"/>
        <end position="381"/>
    </location>
</feature>
<dbReference type="Proteomes" id="UP000594262">
    <property type="component" value="Unplaced"/>
</dbReference>
<feature type="transmembrane region" description="Helical" evidence="9">
    <location>
        <begin position="463"/>
        <end position="485"/>
    </location>
</feature>
<keyword evidence="7 8" id="KW-0807">Transducer</keyword>
<dbReference type="PANTHER" id="PTHR45695">
    <property type="entry name" value="LEUCOKININ RECEPTOR-RELATED"/>
    <property type="match status" value="1"/>
</dbReference>
<feature type="transmembrane region" description="Helical" evidence="9">
    <location>
        <begin position="277"/>
        <end position="298"/>
    </location>
</feature>
<evidence type="ECO:0000313" key="11">
    <source>
        <dbReference type="EnsemblMetazoa" id="CLYHEMP007701.2"/>
    </source>
</evidence>
<comment type="subcellular location">
    <subcellularLocation>
        <location evidence="1">Membrane</location>
        <topology evidence="1">Multi-pass membrane protein</topology>
    </subcellularLocation>
</comment>
<dbReference type="EnsemblMetazoa" id="CLYHEMT007701.2">
    <property type="protein sequence ID" value="CLYHEMP007701.2"/>
    <property type="gene ID" value="CLYHEMG007701"/>
</dbReference>
<feature type="transmembrane region" description="Helical" evidence="9">
    <location>
        <begin position="319"/>
        <end position="340"/>
    </location>
</feature>
<dbReference type="GO" id="GO:0005886">
    <property type="term" value="C:plasma membrane"/>
    <property type="evidence" value="ECO:0007669"/>
    <property type="project" value="TreeGrafter"/>
</dbReference>
<feature type="transmembrane region" description="Helical" evidence="9">
    <location>
        <begin position="203"/>
        <end position="225"/>
    </location>
</feature>
<feature type="domain" description="G-protein coupled receptors family 1 profile" evidence="10">
    <location>
        <begin position="218"/>
        <end position="482"/>
    </location>
</feature>
<evidence type="ECO:0000256" key="3">
    <source>
        <dbReference type="ARBA" id="ARBA00022989"/>
    </source>
</evidence>
<evidence type="ECO:0000259" key="10">
    <source>
        <dbReference type="PROSITE" id="PS50262"/>
    </source>
</evidence>
<dbReference type="SUPFAM" id="SSF81321">
    <property type="entry name" value="Family A G protein-coupled receptor-like"/>
    <property type="match status" value="1"/>
</dbReference>
<keyword evidence="6 8" id="KW-0675">Receptor</keyword>
<dbReference type="Gene3D" id="1.20.1070.10">
    <property type="entry name" value="Rhodopsin 7-helix transmembrane proteins"/>
    <property type="match status" value="1"/>
</dbReference>
<dbReference type="InterPro" id="IPR000276">
    <property type="entry name" value="GPCR_Rhodpsn"/>
</dbReference>
<evidence type="ECO:0000256" key="8">
    <source>
        <dbReference type="RuleBase" id="RU000688"/>
    </source>
</evidence>
<keyword evidence="12" id="KW-1185">Reference proteome</keyword>
<dbReference type="OrthoDB" id="5964776at2759"/>
<keyword evidence="3 9" id="KW-1133">Transmembrane helix</keyword>
<protein>
    <recommendedName>
        <fullName evidence="10">G-protein coupled receptors family 1 profile domain-containing protein</fullName>
    </recommendedName>
</protein>
<feature type="transmembrane region" description="Helical" evidence="9">
    <location>
        <begin position="237"/>
        <end position="257"/>
    </location>
</feature>
<dbReference type="PROSITE" id="PS50262">
    <property type="entry name" value="G_PROTEIN_RECEP_F1_2"/>
    <property type="match status" value="1"/>
</dbReference>
<keyword evidence="5 9" id="KW-0472">Membrane</keyword>
<evidence type="ECO:0000256" key="6">
    <source>
        <dbReference type="ARBA" id="ARBA00023170"/>
    </source>
</evidence>
<dbReference type="PANTHER" id="PTHR45695:SF9">
    <property type="entry name" value="LEUCOKININ RECEPTOR"/>
    <property type="match status" value="1"/>
</dbReference>
<dbReference type="SMART" id="SM01381">
    <property type="entry name" value="7TM_GPCR_Srsx"/>
    <property type="match status" value="1"/>
</dbReference>
<evidence type="ECO:0000256" key="4">
    <source>
        <dbReference type="ARBA" id="ARBA00023040"/>
    </source>
</evidence>
<proteinExistence type="inferred from homology"/>
<dbReference type="PRINTS" id="PR00237">
    <property type="entry name" value="GPCRRHODOPSN"/>
</dbReference>
<evidence type="ECO:0000256" key="5">
    <source>
        <dbReference type="ARBA" id="ARBA00023136"/>
    </source>
</evidence>
<dbReference type="CDD" id="cd00637">
    <property type="entry name" value="7tm_classA_rhodopsin-like"/>
    <property type="match status" value="1"/>
</dbReference>
<feature type="transmembrane region" description="Helical" evidence="9">
    <location>
        <begin position="420"/>
        <end position="443"/>
    </location>
</feature>
<name>A0A7M5VC68_9CNID</name>
<keyword evidence="2 8" id="KW-0812">Transmembrane</keyword>
<evidence type="ECO:0000256" key="7">
    <source>
        <dbReference type="ARBA" id="ARBA00023224"/>
    </source>
</evidence>
<evidence type="ECO:0000313" key="12">
    <source>
        <dbReference type="Proteomes" id="UP000594262"/>
    </source>
</evidence>
<accession>A0A7M5VC68</accession>
<dbReference type="GO" id="GO:0004930">
    <property type="term" value="F:G protein-coupled receptor activity"/>
    <property type="evidence" value="ECO:0007669"/>
    <property type="project" value="UniProtKB-KW"/>
</dbReference>